<sequence>MRIQQRSSGAPDKPRHVGPEEKEAREEDAETTGTSVTRQVSPTHLGSGRGSGSIMVGERRHGPRRVQLGPRLQAFPEELLRQRRGHAGQPEYLIRWCLVAIHDGGSAAESEPENVLMWMSGEDAYANCPGLLGGREQEARRGEEPPAGAALDEEELSDMKRDVEKLVRRARAQMAKSGDFSLGVAHTVSVLSAYAAIGPLVGVFKEAGALRLLMELLGNKDTHTRRGAAKMLRALASHDAGNAAL</sequence>
<keyword evidence="6" id="KW-1185">Reference proteome</keyword>
<dbReference type="PROSITE" id="PS50176">
    <property type="entry name" value="ARM_REPEAT"/>
    <property type="match status" value="1"/>
</dbReference>
<evidence type="ECO:0000313" key="5">
    <source>
        <dbReference type="EMBL" id="TNN33638.1"/>
    </source>
</evidence>
<dbReference type="Pfam" id="PF23168">
    <property type="entry name" value="CUL7_CUL9_N"/>
    <property type="match status" value="1"/>
</dbReference>
<name>A0A4Z2EXW2_9TELE</name>
<comment type="caution">
    <text evidence="5">The sequence shown here is derived from an EMBL/GenBank/DDBJ whole genome shotgun (WGS) entry which is preliminary data.</text>
</comment>
<dbReference type="EMBL" id="SRLO01002175">
    <property type="protein sequence ID" value="TNN33638.1"/>
    <property type="molecule type" value="Genomic_DNA"/>
</dbReference>
<feature type="coiled-coil region" evidence="2">
    <location>
        <begin position="149"/>
        <end position="176"/>
    </location>
</feature>
<dbReference type="PANTHER" id="PTHR22771:SF4">
    <property type="entry name" value="CULLIN 7-RELATED"/>
    <property type="match status" value="1"/>
</dbReference>
<dbReference type="OrthoDB" id="1431934at2759"/>
<dbReference type="InterPro" id="IPR000225">
    <property type="entry name" value="Armadillo"/>
</dbReference>
<feature type="repeat" description="ARM" evidence="1">
    <location>
        <begin position="208"/>
        <end position="245"/>
    </location>
</feature>
<keyword evidence="2" id="KW-0175">Coiled coil</keyword>
<evidence type="ECO:0000256" key="2">
    <source>
        <dbReference type="SAM" id="Coils"/>
    </source>
</evidence>
<evidence type="ECO:0000313" key="6">
    <source>
        <dbReference type="Proteomes" id="UP000314294"/>
    </source>
</evidence>
<feature type="region of interest" description="Disordered" evidence="3">
    <location>
        <begin position="1"/>
        <end position="60"/>
    </location>
</feature>
<feature type="domain" description="CUL7/CUL9 N-terminal" evidence="4">
    <location>
        <begin position="61"/>
        <end position="140"/>
    </location>
</feature>
<dbReference type="InterPro" id="IPR055486">
    <property type="entry name" value="CUL7/CUL9_N"/>
</dbReference>
<feature type="compositionally biased region" description="Polar residues" evidence="3">
    <location>
        <begin position="31"/>
        <end position="44"/>
    </location>
</feature>
<feature type="compositionally biased region" description="Basic and acidic residues" evidence="3">
    <location>
        <begin position="12"/>
        <end position="25"/>
    </location>
</feature>
<evidence type="ECO:0000256" key="1">
    <source>
        <dbReference type="PROSITE-ProRule" id="PRU00259"/>
    </source>
</evidence>
<dbReference type="Proteomes" id="UP000314294">
    <property type="component" value="Unassembled WGS sequence"/>
</dbReference>
<dbReference type="AlphaFoldDB" id="A0A4Z2EXW2"/>
<dbReference type="PANTHER" id="PTHR22771">
    <property type="entry name" value="CULLIN AND GALACTOSE-BINDING DOMAIN-CONTAINING"/>
    <property type="match status" value="1"/>
</dbReference>
<evidence type="ECO:0000256" key="3">
    <source>
        <dbReference type="SAM" id="MobiDB-lite"/>
    </source>
</evidence>
<evidence type="ECO:0000259" key="4">
    <source>
        <dbReference type="Pfam" id="PF23168"/>
    </source>
</evidence>
<protein>
    <submittedName>
        <fullName evidence="5">Cullin-9</fullName>
    </submittedName>
</protein>
<proteinExistence type="predicted"/>
<gene>
    <name evidence="5" type="primary">CUL9_0</name>
    <name evidence="5" type="ORF">EYF80_056195</name>
</gene>
<dbReference type="InterPro" id="IPR045093">
    <property type="entry name" value="Cullin"/>
</dbReference>
<accession>A0A4Z2EXW2</accession>
<reference evidence="5 6" key="1">
    <citation type="submission" date="2019-03" db="EMBL/GenBank/DDBJ databases">
        <title>First draft genome of Liparis tanakae, snailfish: a comprehensive survey of snailfish specific genes.</title>
        <authorList>
            <person name="Kim W."/>
            <person name="Song I."/>
            <person name="Jeong J.-H."/>
            <person name="Kim D."/>
            <person name="Kim S."/>
            <person name="Ryu S."/>
            <person name="Song J.Y."/>
            <person name="Lee S.K."/>
        </authorList>
    </citation>
    <scope>NUCLEOTIDE SEQUENCE [LARGE SCALE GENOMIC DNA]</scope>
    <source>
        <tissue evidence="5">Muscle</tissue>
    </source>
</reference>
<organism evidence="5 6">
    <name type="scientific">Liparis tanakae</name>
    <name type="common">Tanaka's snailfish</name>
    <dbReference type="NCBI Taxonomy" id="230148"/>
    <lineage>
        <taxon>Eukaryota</taxon>
        <taxon>Metazoa</taxon>
        <taxon>Chordata</taxon>
        <taxon>Craniata</taxon>
        <taxon>Vertebrata</taxon>
        <taxon>Euteleostomi</taxon>
        <taxon>Actinopterygii</taxon>
        <taxon>Neopterygii</taxon>
        <taxon>Teleostei</taxon>
        <taxon>Neoteleostei</taxon>
        <taxon>Acanthomorphata</taxon>
        <taxon>Eupercaria</taxon>
        <taxon>Perciformes</taxon>
        <taxon>Cottioidei</taxon>
        <taxon>Cottales</taxon>
        <taxon>Liparidae</taxon>
        <taxon>Liparis</taxon>
    </lineage>
</organism>